<dbReference type="SFLD" id="SFLDG01109">
    <property type="entry name" value="Uncharacterised_Radical_SAM_Su"/>
    <property type="match status" value="1"/>
</dbReference>
<accession>A0A3A8PK23</accession>
<dbReference type="RefSeq" id="WP_120560372.1">
    <property type="nucleotide sequence ID" value="NZ_RAWK01000397.1"/>
</dbReference>
<dbReference type="InterPro" id="IPR034457">
    <property type="entry name" value="Organic_radical-activating"/>
</dbReference>
<evidence type="ECO:0000256" key="1">
    <source>
        <dbReference type="ARBA" id="ARBA00001966"/>
    </source>
</evidence>
<protein>
    <submittedName>
        <fullName evidence="8">Radical SAM protein</fullName>
    </submittedName>
</protein>
<keyword evidence="4" id="KW-0479">Metal-binding</keyword>
<sequence length="436" mass="47551">MTHAPKLLFADPKGRVMEHPYLIATLRSGEELVPPQDKPIALPAAGRLVHLPGRLPVGLNPDSGELELVREMKMGGKTFVPNAVGALLPPGYTRTFLPGEVKGSGPILPQWAYTAAAWGEKGPLAWAIHTDRRSHWEPESYSTPELKGLVTAHMERFPDSRVLKQLKTCALLYRCFTSQNIFYARDEGAIPASVMCNARCVGCISDQPADGPPASHERMDDGPSAEEMAAIGLYHLEHAPGRTMVSFGQGCEGEPLTRWKFIAESIRLMRAKTDRGSININTNASLTHGLRALLDAGLDAVRVSLNSASKGLYEAYYKPVKYGWEDVEASIALARERGAYLALNLLLFPGVTDREGEVEALENLVRKYRVDQVQTRSLCIDPLQYLEVARGVGAGGEPVGIRTLLNRLKAARPGLIIGNFARGLDERENAAGTPEV</sequence>
<dbReference type="Pfam" id="PF04055">
    <property type="entry name" value="Radical_SAM"/>
    <property type="match status" value="1"/>
</dbReference>
<keyword evidence="6" id="KW-0411">Iron-sulfur</keyword>
<dbReference type="CDD" id="cd01335">
    <property type="entry name" value="Radical_SAM"/>
    <property type="match status" value="1"/>
</dbReference>
<comment type="caution">
    <text evidence="8">The sequence shown here is derived from an EMBL/GenBank/DDBJ whole genome shotgun (WGS) entry which is preliminary data.</text>
</comment>
<dbReference type="PANTHER" id="PTHR30352">
    <property type="entry name" value="PYRUVATE FORMATE-LYASE-ACTIVATING ENZYME"/>
    <property type="match status" value="1"/>
</dbReference>
<dbReference type="GO" id="GO:0046872">
    <property type="term" value="F:metal ion binding"/>
    <property type="evidence" value="ECO:0007669"/>
    <property type="project" value="UniProtKB-KW"/>
</dbReference>
<reference evidence="9" key="1">
    <citation type="submission" date="2018-09" db="EMBL/GenBank/DDBJ databases">
        <authorList>
            <person name="Livingstone P.G."/>
            <person name="Whitworth D.E."/>
        </authorList>
    </citation>
    <scope>NUCLEOTIDE SEQUENCE [LARGE SCALE GENOMIC DNA]</scope>
    <source>
        <strain evidence="9">AB050A</strain>
    </source>
</reference>
<evidence type="ECO:0000259" key="7">
    <source>
        <dbReference type="Pfam" id="PF04055"/>
    </source>
</evidence>
<keyword evidence="9" id="KW-1185">Reference proteome</keyword>
<feature type="domain" description="Radical SAM core" evidence="7">
    <location>
        <begin position="193"/>
        <end position="355"/>
    </location>
</feature>
<evidence type="ECO:0000256" key="5">
    <source>
        <dbReference type="ARBA" id="ARBA00023004"/>
    </source>
</evidence>
<evidence type="ECO:0000313" key="8">
    <source>
        <dbReference type="EMBL" id="RKH53965.1"/>
    </source>
</evidence>
<evidence type="ECO:0000256" key="6">
    <source>
        <dbReference type="ARBA" id="ARBA00023014"/>
    </source>
</evidence>
<name>A0A3A8PK23_9BACT</name>
<evidence type="ECO:0000313" key="9">
    <source>
        <dbReference type="Proteomes" id="UP000267003"/>
    </source>
</evidence>
<gene>
    <name evidence="8" type="ORF">D7W81_38720</name>
</gene>
<dbReference type="GO" id="GO:0051539">
    <property type="term" value="F:4 iron, 4 sulfur cluster binding"/>
    <property type="evidence" value="ECO:0007669"/>
    <property type="project" value="UniProtKB-KW"/>
</dbReference>
<dbReference type="SUPFAM" id="SSF102114">
    <property type="entry name" value="Radical SAM enzymes"/>
    <property type="match status" value="1"/>
</dbReference>
<keyword evidence="2" id="KW-0004">4Fe-4S</keyword>
<dbReference type="OrthoDB" id="9764628at2"/>
<evidence type="ECO:0000256" key="4">
    <source>
        <dbReference type="ARBA" id="ARBA00022723"/>
    </source>
</evidence>
<evidence type="ECO:0000256" key="3">
    <source>
        <dbReference type="ARBA" id="ARBA00022691"/>
    </source>
</evidence>
<dbReference type="PANTHER" id="PTHR30352:SF5">
    <property type="entry name" value="PYRUVATE FORMATE-LYASE 1-ACTIVATING ENZYME"/>
    <property type="match status" value="1"/>
</dbReference>
<keyword evidence="3" id="KW-0949">S-adenosyl-L-methionine</keyword>
<dbReference type="GO" id="GO:0003824">
    <property type="term" value="F:catalytic activity"/>
    <property type="evidence" value="ECO:0007669"/>
    <property type="project" value="InterPro"/>
</dbReference>
<dbReference type="Proteomes" id="UP000267003">
    <property type="component" value="Unassembled WGS sequence"/>
</dbReference>
<evidence type="ECO:0000256" key="2">
    <source>
        <dbReference type="ARBA" id="ARBA00022485"/>
    </source>
</evidence>
<dbReference type="AlphaFoldDB" id="A0A3A8PK23"/>
<comment type="cofactor">
    <cofactor evidence="1">
        <name>[4Fe-4S] cluster</name>
        <dbReference type="ChEBI" id="CHEBI:49883"/>
    </cofactor>
</comment>
<organism evidence="8 9">
    <name type="scientific">Corallococcus aberystwythensis</name>
    <dbReference type="NCBI Taxonomy" id="2316722"/>
    <lineage>
        <taxon>Bacteria</taxon>
        <taxon>Pseudomonadati</taxon>
        <taxon>Myxococcota</taxon>
        <taxon>Myxococcia</taxon>
        <taxon>Myxococcales</taxon>
        <taxon>Cystobacterineae</taxon>
        <taxon>Myxococcaceae</taxon>
        <taxon>Corallococcus</taxon>
    </lineage>
</organism>
<dbReference type="InterPro" id="IPR013785">
    <property type="entry name" value="Aldolase_TIM"/>
</dbReference>
<dbReference type="EMBL" id="RAWK01000397">
    <property type="protein sequence ID" value="RKH53965.1"/>
    <property type="molecule type" value="Genomic_DNA"/>
</dbReference>
<dbReference type="Gene3D" id="3.20.20.70">
    <property type="entry name" value="Aldolase class I"/>
    <property type="match status" value="1"/>
</dbReference>
<proteinExistence type="predicted"/>
<dbReference type="InterPro" id="IPR058240">
    <property type="entry name" value="rSAM_sf"/>
</dbReference>
<dbReference type="SFLD" id="SFLDS00029">
    <property type="entry name" value="Radical_SAM"/>
    <property type="match status" value="1"/>
</dbReference>
<dbReference type="InterPro" id="IPR007197">
    <property type="entry name" value="rSAM"/>
</dbReference>
<keyword evidence="5" id="KW-0408">Iron</keyword>